<protein>
    <submittedName>
        <fullName evidence="1">Uncharacterized protein</fullName>
    </submittedName>
</protein>
<accession>A0A495K0D0</accession>
<dbReference type="EMBL" id="RBKV01000001">
    <property type="protein sequence ID" value="RKR93962.1"/>
    <property type="molecule type" value="Genomic_DNA"/>
</dbReference>
<evidence type="ECO:0000313" key="2">
    <source>
        <dbReference type="Proteomes" id="UP000274762"/>
    </source>
</evidence>
<evidence type="ECO:0000313" key="1">
    <source>
        <dbReference type="EMBL" id="RKR93962.1"/>
    </source>
</evidence>
<sequence>MAPQGLHVIAEQDAADDLIPPGVATVRAVRERASVIGAVTATLADPDMRRVVVVAGPELPDAFCAAVVARLMLVERLDVEVALVLPAPTLATKIYELPFGAPAVELAQSGTAVELPLVRDDAAIVLLGRAHQRGVDGDLGGESYVDNDLLYRGRTKGVVIEPLMTMPGVRAKVDRRWRSSWLTGRAVQTGAPQLVVDRDGVPGPRPVKRSTFYRHHVNWKLVRP</sequence>
<dbReference type="Proteomes" id="UP000274762">
    <property type="component" value="Unassembled WGS sequence"/>
</dbReference>
<proteinExistence type="predicted"/>
<name>A0A495K0D0_WILMA</name>
<comment type="caution">
    <text evidence="1">The sequence shown here is derived from an EMBL/GenBank/DDBJ whole genome shotgun (WGS) entry which is preliminary data.</text>
</comment>
<organism evidence="1 2">
    <name type="scientific">Williamsia marianensis</name>
    <dbReference type="NCBI Taxonomy" id="85044"/>
    <lineage>
        <taxon>Bacteria</taxon>
        <taxon>Bacillati</taxon>
        <taxon>Actinomycetota</taxon>
        <taxon>Actinomycetes</taxon>
        <taxon>Mycobacteriales</taxon>
        <taxon>Nocardiaceae</taxon>
        <taxon>Williamsia</taxon>
    </lineage>
</organism>
<gene>
    <name evidence="1" type="ORF">DFJ75_0751</name>
</gene>
<dbReference type="AlphaFoldDB" id="A0A495K0D0"/>
<reference evidence="1 2" key="1">
    <citation type="submission" date="2018-10" db="EMBL/GenBank/DDBJ databases">
        <title>Sequencing the genomes of 1000 actinobacteria strains.</title>
        <authorList>
            <person name="Klenk H.-P."/>
        </authorList>
    </citation>
    <scope>NUCLEOTIDE SEQUENCE [LARGE SCALE GENOMIC DNA]</scope>
    <source>
        <strain evidence="1 2">DSM 44343</strain>
    </source>
</reference>